<dbReference type="InterPro" id="IPR047854">
    <property type="entry name" value="RFC_lid"/>
</dbReference>
<dbReference type="InterPro" id="IPR013748">
    <property type="entry name" value="Rep_factorC_C"/>
</dbReference>
<comment type="caution">
    <text evidence="8">The sequence shown here is derived from an EMBL/GenBank/DDBJ whole genome shotgun (WGS) entry which is preliminary data.</text>
</comment>
<comment type="subcellular location">
    <subcellularLocation>
        <location evidence="1">Nucleus</location>
    </subcellularLocation>
</comment>
<dbReference type="GO" id="GO:0031391">
    <property type="term" value="C:Elg1 RFC-like complex"/>
    <property type="evidence" value="ECO:0007669"/>
    <property type="project" value="TreeGrafter"/>
</dbReference>
<dbReference type="GO" id="GO:0005663">
    <property type="term" value="C:DNA replication factor C complex"/>
    <property type="evidence" value="ECO:0007669"/>
    <property type="project" value="TreeGrafter"/>
</dbReference>
<dbReference type="FunFam" id="3.40.50.300:FF:000107">
    <property type="entry name" value="Replication factor C subunit 4"/>
    <property type="match status" value="1"/>
</dbReference>
<dbReference type="GO" id="GO:0003689">
    <property type="term" value="F:DNA clamp loader activity"/>
    <property type="evidence" value="ECO:0007669"/>
    <property type="project" value="TreeGrafter"/>
</dbReference>
<dbReference type="Pfam" id="PF21960">
    <property type="entry name" value="RCF1-5-like_lid"/>
    <property type="match status" value="1"/>
</dbReference>
<keyword evidence="5" id="KW-0067">ATP-binding</keyword>
<dbReference type="FunFam" id="1.10.8.60:FF:000012">
    <property type="entry name" value="Replication factor C subunit 4"/>
    <property type="match status" value="1"/>
</dbReference>
<comment type="similarity">
    <text evidence="2">Belongs to the activator 1 small subunits family.</text>
</comment>
<dbReference type="STRING" id="1890683.A0A427YCN2"/>
<dbReference type="GO" id="GO:0005524">
    <property type="term" value="F:ATP binding"/>
    <property type="evidence" value="ECO:0007669"/>
    <property type="project" value="UniProtKB-KW"/>
</dbReference>
<dbReference type="InterPro" id="IPR008921">
    <property type="entry name" value="DNA_pol3_clamp-load_cplx_C"/>
</dbReference>
<keyword evidence="4" id="KW-0547">Nucleotide-binding</keyword>
<dbReference type="EMBL" id="RSCD01000016">
    <property type="protein sequence ID" value="RSH88826.1"/>
    <property type="molecule type" value="Genomic_DNA"/>
</dbReference>
<dbReference type="CDD" id="cd18140">
    <property type="entry name" value="HLD_clamp_RFC"/>
    <property type="match status" value="1"/>
</dbReference>
<dbReference type="InterPro" id="IPR003593">
    <property type="entry name" value="AAA+_ATPase"/>
</dbReference>
<dbReference type="NCBIfam" id="NF001679">
    <property type="entry name" value="PRK00440.1"/>
    <property type="match status" value="1"/>
</dbReference>
<keyword evidence="9" id="KW-1185">Reference proteome</keyword>
<evidence type="ECO:0000256" key="1">
    <source>
        <dbReference type="ARBA" id="ARBA00004123"/>
    </source>
</evidence>
<evidence type="ECO:0000256" key="5">
    <source>
        <dbReference type="ARBA" id="ARBA00022840"/>
    </source>
</evidence>
<dbReference type="GO" id="GO:0031390">
    <property type="term" value="C:Ctf18 RFC-like complex"/>
    <property type="evidence" value="ECO:0007669"/>
    <property type="project" value="TreeGrafter"/>
</dbReference>
<dbReference type="GO" id="GO:0003677">
    <property type="term" value="F:DNA binding"/>
    <property type="evidence" value="ECO:0007669"/>
    <property type="project" value="InterPro"/>
</dbReference>
<keyword evidence="3" id="KW-0235">DNA replication</keyword>
<evidence type="ECO:0000256" key="3">
    <source>
        <dbReference type="ARBA" id="ARBA00022705"/>
    </source>
</evidence>
<evidence type="ECO:0000313" key="9">
    <source>
        <dbReference type="Proteomes" id="UP000279259"/>
    </source>
</evidence>
<keyword evidence="6" id="KW-0539">Nucleus</keyword>
<proteinExistence type="inferred from homology"/>
<gene>
    <name evidence="8" type="primary">RFC4</name>
    <name evidence="8" type="ORF">EHS25_003054</name>
</gene>
<dbReference type="Gene3D" id="3.40.50.300">
    <property type="entry name" value="P-loop containing nucleotide triphosphate hydrolases"/>
    <property type="match status" value="1"/>
</dbReference>
<dbReference type="InterPro" id="IPR050238">
    <property type="entry name" value="DNA_Rep/Repair_Clamp_Loader"/>
</dbReference>
<evidence type="ECO:0000256" key="2">
    <source>
        <dbReference type="ARBA" id="ARBA00005378"/>
    </source>
</evidence>
<dbReference type="FunFam" id="1.20.272.10:FF:000028">
    <property type="entry name" value="Replication factor C subunit 2/4"/>
    <property type="match status" value="1"/>
</dbReference>
<feature type="domain" description="AAA+ ATPase" evidence="7">
    <location>
        <begin position="56"/>
        <end position="182"/>
    </location>
</feature>
<accession>A0A427YCN2</accession>
<dbReference type="SUPFAM" id="SSF52540">
    <property type="entry name" value="P-loop containing nucleoside triphosphate hydrolases"/>
    <property type="match status" value="1"/>
</dbReference>
<dbReference type="SMART" id="SM00382">
    <property type="entry name" value="AAA"/>
    <property type="match status" value="1"/>
</dbReference>
<dbReference type="PANTHER" id="PTHR11669:SF5">
    <property type="entry name" value="REPLICATION FACTOR C SUBUNIT 2"/>
    <property type="match status" value="1"/>
</dbReference>
<dbReference type="GO" id="GO:0031389">
    <property type="term" value="C:Rad17 RFC-like complex"/>
    <property type="evidence" value="ECO:0007669"/>
    <property type="project" value="TreeGrafter"/>
</dbReference>
<evidence type="ECO:0000256" key="4">
    <source>
        <dbReference type="ARBA" id="ARBA00022741"/>
    </source>
</evidence>
<dbReference type="GO" id="GO:0006271">
    <property type="term" value="P:DNA strand elongation involved in DNA replication"/>
    <property type="evidence" value="ECO:0007669"/>
    <property type="project" value="UniProtKB-ARBA"/>
</dbReference>
<organism evidence="8 9">
    <name type="scientific">Saitozyma podzolica</name>
    <dbReference type="NCBI Taxonomy" id="1890683"/>
    <lineage>
        <taxon>Eukaryota</taxon>
        <taxon>Fungi</taxon>
        <taxon>Dikarya</taxon>
        <taxon>Basidiomycota</taxon>
        <taxon>Agaricomycotina</taxon>
        <taxon>Tremellomycetes</taxon>
        <taxon>Tremellales</taxon>
        <taxon>Trimorphomycetaceae</taxon>
        <taxon>Saitozyma</taxon>
    </lineage>
</organism>
<dbReference type="GO" id="GO:0016887">
    <property type="term" value="F:ATP hydrolysis activity"/>
    <property type="evidence" value="ECO:0007669"/>
    <property type="project" value="InterPro"/>
</dbReference>
<protein>
    <submittedName>
        <fullName evidence="8">Replication factor C subunit 4</fullName>
    </submittedName>
</protein>
<dbReference type="CDD" id="cd00009">
    <property type="entry name" value="AAA"/>
    <property type="match status" value="1"/>
</dbReference>
<reference evidence="8 9" key="1">
    <citation type="submission" date="2018-11" db="EMBL/GenBank/DDBJ databases">
        <title>Genome sequence of Saitozyma podzolica DSM 27192.</title>
        <authorList>
            <person name="Aliyu H."/>
            <person name="Gorte O."/>
            <person name="Ochsenreither K."/>
        </authorList>
    </citation>
    <scope>NUCLEOTIDE SEQUENCE [LARGE SCALE GENOMIC DNA]</scope>
    <source>
        <strain evidence="8 9">DSM 27192</strain>
    </source>
</reference>
<dbReference type="GO" id="GO:0006281">
    <property type="term" value="P:DNA repair"/>
    <property type="evidence" value="ECO:0007669"/>
    <property type="project" value="TreeGrafter"/>
</dbReference>
<sequence>MASSSNGKAKAPDNKFSDAEGYEMPWVEKYRPRKLEDIVGNSETIERLKVIAEDGNVPHIIISGMPGIGKTTSIHCLAHALLGDAYREGVLELNASDERGIDVVRNKIKTFAQRKVTLPPGRHKIIILDEADSMTAGAQQALRRTMEIYSNTTRFALACNMSNKIIEPIQSRCAILRYAKLRDAEVMKRLKEICEMENVKSSDQGLQALIFTAEGDMRQAINNLQSTHSGFGFVSPENVYKICDQPHPVKVRQLVRECQKGEIDQALARINELWEAGYSAVDIVTTVFRVVKGMEELPEYTKLEFIREIGWTHMRILEGVGTLIQLGAMIARLCRMSLPPHLLKL</sequence>
<dbReference type="AlphaFoldDB" id="A0A427YCN2"/>
<dbReference type="Proteomes" id="UP000279259">
    <property type="component" value="Unassembled WGS sequence"/>
</dbReference>
<evidence type="ECO:0000313" key="8">
    <source>
        <dbReference type="EMBL" id="RSH88826.1"/>
    </source>
</evidence>
<dbReference type="Pfam" id="PF00004">
    <property type="entry name" value="AAA"/>
    <property type="match status" value="1"/>
</dbReference>
<dbReference type="OrthoDB" id="4199794at2759"/>
<dbReference type="Gene3D" id="1.10.8.60">
    <property type="match status" value="1"/>
</dbReference>
<evidence type="ECO:0000256" key="6">
    <source>
        <dbReference type="ARBA" id="ARBA00023242"/>
    </source>
</evidence>
<dbReference type="Pfam" id="PF08542">
    <property type="entry name" value="Rep_fac_C"/>
    <property type="match status" value="1"/>
</dbReference>
<dbReference type="InterPro" id="IPR003959">
    <property type="entry name" value="ATPase_AAA_core"/>
</dbReference>
<evidence type="ECO:0000259" key="7">
    <source>
        <dbReference type="SMART" id="SM00382"/>
    </source>
</evidence>
<dbReference type="Gene3D" id="1.20.272.10">
    <property type="match status" value="1"/>
</dbReference>
<name>A0A427YCN2_9TREE</name>
<dbReference type="SUPFAM" id="SSF48019">
    <property type="entry name" value="post-AAA+ oligomerization domain-like"/>
    <property type="match status" value="1"/>
</dbReference>
<dbReference type="InterPro" id="IPR027417">
    <property type="entry name" value="P-loop_NTPase"/>
</dbReference>
<dbReference type="PANTHER" id="PTHR11669">
    <property type="entry name" value="REPLICATION FACTOR C / DNA POLYMERASE III GAMMA-TAU SUBUNIT"/>
    <property type="match status" value="1"/>
</dbReference>